<dbReference type="OrthoDB" id="1427655at2"/>
<evidence type="ECO:0000313" key="1">
    <source>
        <dbReference type="EMBL" id="MTH28953.1"/>
    </source>
</evidence>
<keyword evidence="2" id="KW-1185">Reference proteome</keyword>
<dbReference type="AlphaFoldDB" id="A0A7K1GKI9"/>
<comment type="caution">
    <text evidence="1">The sequence shown here is derived from an EMBL/GenBank/DDBJ whole genome shotgun (WGS) entry which is preliminary data.</text>
</comment>
<organism evidence="1 2">
    <name type="scientific">Myroides pelagicus</name>
    <dbReference type="NCBI Taxonomy" id="270914"/>
    <lineage>
        <taxon>Bacteria</taxon>
        <taxon>Pseudomonadati</taxon>
        <taxon>Bacteroidota</taxon>
        <taxon>Flavobacteriia</taxon>
        <taxon>Flavobacteriales</taxon>
        <taxon>Flavobacteriaceae</taxon>
        <taxon>Myroides</taxon>
    </lineage>
</organism>
<reference evidence="1 2" key="1">
    <citation type="journal article" date="2006" name="Int. J. Syst. Evol. Microbiol.">
        <title>Myroides pelagicus sp. nov., isolated from seawater in Thailand.</title>
        <authorList>
            <person name="Yoon J."/>
            <person name="Maneerat S."/>
            <person name="Kawai F."/>
            <person name="Yokota A."/>
        </authorList>
    </citation>
    <scope>NUCLEOTIDE SEQUENCE [LARGE SCALE GENOMIC DNA]</scope>
    <source>
        <strain evidence="1 2">SM1T</strain>
    </source>
</reference>
<dbReference type="RefSeq" id="WP_155034937.1">
    <property type="nucleotide sequence ID" value="NZ_JBHTIG010000045.1"/>
</dbReference>
<dbReference type="EMBL" id="WMJY01000005">
    <property type="protein sequence ID" value="MTH28953.1"/>
    <property type="molecule type" value="Genomic_DNA"/>
</dbReference>
<name>A0A7K1GKI9_9FLAO</name>
<protein>
    <recommendedName>
        <fullName evidence="3">Carboxypeptidase-like regulatory domain-containing protein</fullName>
    </recommendedName>
</protein>
<sequence>MFTFLLALEGYSQTSKLINGKLVSRSRDLEGVYISNLRTGEEIYSEKGGYFWVRAQVNDTIMFSSPLFVAYQHVVDNVDLNRDVMLIPLEKNDFYTQLDEIIIHKISAESLGLVPKGTRIYTPAESKLYTATSGGGIIPISAIVNLISGRTKMLKKAFEYEKQDNRKKRLIDYFSEEKFIKDYSIPEDYVEGFAYYAATDEQMVGLMSGGGFEKERVESRLGELAMDFLQLIAKKDEDKLQGLK</sequence>
<proteinExistence type="predicted"/>
<accession>A0A7K1GKI9</accession>
<dbReference type="Proteomes" id="UP000488936">
    <property type="component" value="Unassembled WGS sequence"/>
</dbReference>
<evidence type="ECO:0008006" key="3">
    <source>
        <dbReference type="Google" id="ProtNLM"/>
    </source>
</evidence>
<gene>
    <name evidence="1" type="ORF">GJV77_03330</name>
</gene>
<evidence type="ECO:0000313" key="2">
    <source>
        <dbReference type="Proteomes" id="UP000488936"/>
    </source>
</evidence>